<dbReference type="Pfam" id="PF08450">
    <property type="entry name" value="SGL"/>
    <property type="match status" value="1"/>
</dbReference>
<proteinExistence type="inferred from homology"/>
<reference evidence="3 4" key="1">
    <citation type="submission" date="2018-05" db="EMBL/GenBank/DDBJ databases">
        <authorList>
            <person name="Zhang Y.-J."/>
        </authorList>
    </citation>
    <scope>NUCLEOTIDE SEQUENCE [LARGE SCALE GENOMIC DNA]</scope>
    <source>
        <strain evidence="3 4">CY04</strain>
    </source>
</reference>
<dbReference type="InterPro" id="IPR011042">
    <property type="entry name" value="6-blade_b-propeller_TolB-like"/>
</dbReference>
<evidence type="ECO:0000259" key="2">
    <source>
        <dbReference type="Pfam" id="PF08450"/>
    </source>
</evidence>
<dbReference type="Gene3D" id="2.120.10.30">
    <property type="entry name" value="TolB, C-terminal domain"/>
    <property type="match status" value="1"/>
</dbReference>
<comment type="caution">
    <text evidence="3">The sequence shown here is derived from an EMBL/GenBank/DDBJ whole genome shotgun (WGS) entry which is preliminary data.</text>
</comment>
<accession>A0ABX0W625</accession>
<evidence type="ECO:0000313" key="3">
    <source>
        <dbReference type="EMBL" id="NIZ59730.1"/>
    </source>
</evidence>
<dbReference type="RefSeq" id="WP_167681686.1">
    <property type="nucleotide sequence ID" value="NZ_QHLQ01000001.1"/>
</dbReference>
<gene>
    <name evidence="3" type="ORF">DL239_01940</name>
</gene>
<dbReference type="InterPro" id="IPR005511">
    <property type="entry name" value="SMP-30"/>
</dbReference>
<dbReference type="EMBL" id="QHLQ01000001">
    <property type="protein sequence ID" value="NIZ59730.1"/>
    <property type="molecule type" value="Genomic_DNA"/>
</dbReference>
<organism evidence="3 4">
    <name type="scientific">Parasedimentitalea denitrificans</name>
    <dbReference type="NCBI Taxonomy" id="2211118"/>
    <lineage>
        <taxon>Bacteria</taxon>
        <taxon>Pseudomonadati</taxon>
        <taxon>Pseudomonadota</taxon>
        <taxon>Alphaproteobacteria</taxon>
        <taxon>Rhodobacterales</taxon>
        <taxon>Paracoccaceae</taxon>
        <taxon>Parasedimentitalea</taxon>
    </lineage>
</organism>
<dbReference type="SUPFAM" id="SSF63829">
    <property type="entry name" value="Calcium-dependent phosphotriesterase"/>
    <property type="match status" value="1"/>
</dbReference>
<dbReference type="InterPro" id="IPR013658">
    <property type="entry name" value="SGL"/>
</dbReference>
<sequence>MTDKAQVFSDTACTLGEGPLWHPERKQLFWFDILSKKLLTRNEDGEQKWCFDECVSAAGWVDHETLLMASENGLYQFDIPSGQRELVVPLEADNSVTRSNDGRADPWGGFWIGTMGFNAEPGAGAIYRFYRGELKQLISDVTISNAICFAPDRSCAYYTDTADGRIMRQPLEQTDGWPVGEPEVFLDFSAEDFGPDGAVVDAEGCLWNAQWGAARVARYSPSGELLSTLSVPATQASCPAFGGPDLTTLFVTTAAENSSDVQAGQTFCLATNTTGQREHQVIL</sequence>
<comment type="similarity">
    <text evidence="1">Belongs to the SMP-30/CGR1 family.</text>
</comment>
<dbReference type="PRINTS" id="PR01790">
    <property type="entry name" value="SMP30FAMILY"/>
</dbReference>
<keyword evidence="4" id="KW-1185">Reference proteome</keyword>
<evidence type="ECO:0000256" key="1">
    <source>
        <dbReference type="ARBA" id="ARBA00008853"/>
    </source>
</evidence>
<protein>
    <submittedName>
        <fullName evidence="3">Gluconolactonase</fullName>
    </submittedName>
</protein>
<name>A0ABX0W625_9RHOB</name>
<dbReference type="Proteomes" id="UP001429564">
    <property type="component" value="Unassembled WGS sequence"/>
</dbReference>
<dbReference type="PANTHER" id="PTHR10907:SF47">
    <property type="entry name" value="REGUCALCIN"/>
    <property type="match status" value="1"/>
</dbReference>
<evidence type="ECO:0000313" key="4">
    <source>
        <dbReference type="Proteomes" id="UP001429564"/>
    </source>
</evidence>
<dbReference type="PANTHER" id="PTHR10907">
    <property type="entry name" value="REGUCALCIN"/>
    <property type="match status" value="1"/>
</dbReference>
<feature type="domain" description="SMP-30/Gluconolactonase/LRE-like region" evidence="2">
    <location>
        <begin position="15"/>
        <end position="254"/>
    </location>
</feature>